<sequence>MVAFEDIEGFAFDMDGVLADTARFHAIAWHQIADEVGTVWDDELAEALKGIDRMGSLKLILEHGNVAEKYDAAARDALATKKNDNYRNLIATLTPADALPGMLDFLESLQTAGYKMSIASASKNAPFIVERLGMQKYFDAIVDPASLSAGKPDPAIFIAAAAAIELAPEKVIGLEDSAAGIKSINAAGELSIGIGDSKVLHEADLNFATTADVTLARIKATLD</sequence>
<keyword evidence="4" id="KW-0479">Metal-binding</keyword>
<dbReference type="NCBIfam" id="TIGR02009">
    <property type="entry name" value="PGMB-YQAB-SF"/>
    <property type="match status" value="1"/>
</dbReference>
<dbReference type="InterPro" id="IPR010976">
    <property type="entry name" value="B-phosphoglucomutase_hydrolase"/>
</dbReference>
<dbReference type="GO" id="GO:0005975">
    <property type="term" value="P:carbohydrate metabolic process"/>
    <property type="evidence" value="ECO:0007669"/>
    <property type="project" value="InterPro"/>
</dbReference>
<dbReference type="PANTHER" id="PTHR43481:SF4">
    <property type="entry name" value="GLYCEROL-1-PHOSPHATE PHOSPHOHYDROLASE 1-RELATED"/>
    <property type="match status" value="1"/>
</dbReference>
<feature type="binding site" evidence="3">
    <location>
        <begin position="120"/>
        <end position="124"/>
    </location>
    <ligand>
        <name>substrate</name>
    </ligand>
</feature>
<dbReference type="SFLD" id="SFLDF00046">
    <property type="entry name" value="beta-phosphoglucomutase"/>
    <property type="match status" value="1"/>
</dbReference>
<dbReference type="PANTHER" id="PTHR43481">
    <property type="entry name" value="FRUCTOSE-1-PHOSPHATE PHOSPHATASE"/>
    <property type="match status" value="1"/>
</dbReference>
<protein>
    <submittedName>
        <fullName evidence="6">Beta-phosphoglucomutase</fullName>
        <ecNumber evidence="6">5.4.2.6</ecNumber>
    </submittedName>
</protein>
<dbReference type="GO" id="GO:0008801">
    <property type="term" value="F:beta-phosphoglucomutase activity"/>
    <property type="evidence" value="ECO:0007669"/>
    <property type="project" value="UniProtKB-EC"/>
</dbReference>
<dbReference type="Pfam" id="PF00702">
    <property type="entry name" value="Hydrolase"/>
    <property type="match status" value="1"/>
</dbReference>
<reference evidence="6 7" key="1">
    <citation type="submission" date="2019-01" db="EMBL/GenBank/DDBJ databases">
        <title>Weissella sp. nov., a novel lactic acid bacterium isolated from animal feces.</title>
        <authorList>
            <person name="Wang L.-T."/>
        </authorList>
    </citation>
    <scope>NUCLEOTIDE SEQUENCE [LARGE SCALE GENOMIC DNA]</scope>
    <source>
        <strain evidence="6 7">8H-2</strain>
    </source>
</reference>
<evidence type="ECO:0000313" key="7">
    <source>
        <dbReference type="Proteomes" id="UP000371977"/>
    </source>
</evidence>
<feature type="binding site" evidence="3">
    <location>
        <position position="151"/>
    </location>
    <ligand>
        <name>substrate</name>
    </ligand>
</feature>
<dbReference type="RefSeq" id="WP_148623462.1">
    <property type="nucleotide sequence ID" value="NZ_SDGZ01000024.1"/>
</dbReference>
<dbReference type="Gene3D" id="1.10.150.240">
    <property type="entry name" value="Putative phosphatase, domain 2"/>
    <property type="match status" value="1"/>
</dbReference>
<comment type="similarity">
    <text evidence="1">Belongs to the HAD-like hydrolase superfamily. CbbY/CbbZ/Gph/YieH family.</text>
</comment>
<feature type="binding site" evidence="3">
    <location>
        <position position="82"/>
    </location>
    <ligand>
        <name>substrate</name>
    </ligand>
</feature>
<dbReference type="SFLD" id="SFLDS00003">
    <property type="entry name" value="Haloacid_Dehalogenase"/>
    <property type="match status" value="1"/>
</dbReference>
<keyword evidence="7" id="KW-1185">Reference proteome</keyword>
<accession>A0A6C2C3D2</accession>
<dbReference type="InterPro" id="IPR023198">
    <property type="entry name" value="PGP-like_dom2"/>
</dbReference>
<evidence type="ECO:0000313" key="6">
    <source>
        <dbReference type="EMBL" id="TYC48043.1"/>
    </source>
</evidence>
<dbReference type="InterPro" id="IPR051806">
    <property type="entry name" value="HAD-like_SPP"/>
</dbReference>
<feature type="binding site" evidence="4">
    <location>
        <position position="176"/>
    </location>
    <ligand>
        <name>Mg(2+)</name>
        <dbReference type="ChEBI" id="CHEBI:18420"/>
    </ligand>
</feature>
<gene>
    <name evidence="6" type="primary">pgmB</name>
    <name evidence="6" type="ORF">ESZ50_09720</name>
</gene>
<keyword evidence="4" id="KW-0460">Magnesium</keyword>
<dbReference type="PRINTS" id="PR00413">
    <property type="entry name" value="HADHALOGNASE"/>
</dbReference>
<feature type="binding site" evidence="3">
    <location>
        <position position="29"/>
    </location>
    <ligand>
        <name>substrate</name>
    </ligand>
</feature>
<keyword evidence="6" id="KW-0413">Isomerase</keyword>
<name>A0A6C2C3D2_9LACO</name>
<proteinExistence type="inferred from homology"/>
<dbReference type="GO" id="GO:0050308">
    <property type="term" value="F:sugar-phosphatase activity"/>
    <property type="evidence" value="ECO:0007669"/>
    <property type="project" value="TreeGrafter"/>
</dbReference>
<comment type="caution">
    <text evidence="6">The sequence shown here is derived from an EMBL/GenBank/DDBJ whole genome shotgun (WGS) entry which is preliminary data.</text>
</comment>
<feature type="binding site" evidence="3">
    <location>
        <begin position="48"/>
        <end position="53"/>
    </location>
    <ligand>
        <name>substrate</name>
    </ligand>
</feature>
<comment type="cofactor">
    <cofactor evidence="4">
        <name>Mg(2+)</name>
        <dbReference type="ChEBI" id="CHEBI:18420"/>
    </cofactor>
    <text evidence="4">Binds 2 magnesium ions per subunit.</text>
</comment>
<evidence type="ECO:0000256" key="2">
    <source>
        <dbReference type="PIRSR" id="PIRSR610972-1"/>
    </source>
</evidence>
<feature type="active site" description="Nucleophile" evidence="2">
    <location>
        <position position="13"/>
    </location>
</feature>
<dbReference type="InterPro" id="IPR006439">
    <property type="entry name" value="HAD-SF_hydro_IA"/>
</dbReference>
<feature type="binding site" evidence="3">
    <location>
        <begin position="13"/>
        <end position="15"/>
    </location>
    <ligand>
        <name>substrate</name>
    </ligand>
</feature>
<dbReference type="SFLD" id="SFLDG01129">
    <property type="entry name" value="C1.5:_HAD__Beta-PGM__Phosphata"/>
    <property type="match status" value="1"/>
</dbReference>
<feature type="binding site" evidence="4">
    <location>
        <position position="13"/>
    </location>
    <ligand>
        <name>Mg(2+)</name>
        <dbReference type="ChEBI" id="CHEBI:18420"/>
    </ligand>
</feature>
<dbReference type="EMBL" id="SDGZ01000024">
    <property type="protein sequence ID" value="TYC48043.1"/>
    <property type="molecule type" value="Genomic_DNA"/>
</dbReference>
<feature type="site" description="Important for catalytic activity and assists the phosphoryl transfer reaction to Asp8 by balancing charge and orienting the reacting groups" evidence="5">
    <location>
        <position position="151"/>
    </location>
</feature>
<dbReference type="GO" id="GO:0000287">
    <property type="term" value="F:magnesium ion binding"/>
    <property type="evidence" value="ECO:0007669"/>
    <property type="project" value="InterPro"/>
</dbReference>
<evidence type="ECO:0000256" key="1">
    <source>
        <dbReference type="ARBA" id="ARBA00006171"/>
    </source>
</evidence>
<dbReference type="SFLD" id="SFLDG01135">
    <property type="entry name" value="C1.5.6:_HAD__Beta-PGM__Phospha"/>
    <property type="match status" value="1"/>
</dbReference>
<organism evidence="6 7">
    <name type="scientific">Weissella muntiaci</name>
    <dbReference type="NCBI Taxonomy" id="2508881"/>
    <lineage>
        <taxon>Bacteria</taxon>
        <taxon>Bacillati</taxon>
        <taxon>Bacillota</taxon>
        <taxon>Bacilli</taxon>
        <taxon>Lactobacillales</taxon>
        <taxon>Lactobacillaceae</taxon>
        <taxon>Weissella</taxon>
    </lineage>
</organism>
<dbReference type="SUPFAM" id="SSF56784">
    <property type="entry name" value="HAD-like"/>
    <property type="match status" value="1"/>
</dbReference>
<evidence type="ECO:0000256" key="3">
    <source>
        <dbReference type="PIRSR" id="PIRSR610972-2"/>
    </source>
</evidence>
<dbReference type="AlphaFoldDB" id="A0A6C2C3D2"/>
<dbReference type="Proteomes" id="UP000371977">
    <property type="component" value="Unassembled WGS sequence"/>
</dbReference>
<feature type="site" description="Important for catalytic activity and assists the phosphoryl transfer reaction to Asp8 by balancing charge and orienting the reacting groups" evidence="5">
    <location>
        <position position="120"/>
    </location>
</feature>
<dbReference type="OrthoDB" id="9797743at2"/>
<feature type="binding site" evidence="4">
    <location>
        <position position="15"/>
    </location>
    <ligand>
        <name>Mg(2+)</name>
        <dbReference type="ChEBI" id="CHEBI:18420"/>
    </ligand>
</feature>
<feature type="binding site" evidence="4">
    <location>
        <position position="175"/>
    </location>
    <ligand>
        <name>Mg(2+)</name>
        <dbReference type="ChEBI" id="CHEBI:18420"/>
    </ligand>
</feature>
<dbReference type="InterPro" id="IPR023214">
    <property type="entry name" value="HAD_sf"/>
</dbReference>
<feature type="active site" description="Proton donor/acceptor" evidence="2">
    <location>
        <position position="15"/>
    </location>
</feature>
<dbReference type="NCBIfam" id="TIGR01990">
    <property type="entry name" value="bPGM"/>
    <property type="match status" value="1"/>
</dbReference>
<dbReference type="InterPro" id="IPR036412">
    <property type="entry name" value="HAD-like_sf"/>
</dbReference>
<dbReference type="CDD" id="cd02598">
    <property type="entry name" value="HAD_BPGM"/>
    <property type="match status" value="1"/>
</dbReference>
<dbReference type="NCBIfam" id="TIGR01509">
    <property type="entry name" value="HAD-SF-IA-v3"/>
    <property type="match status" value="1"/>
</dbReference>
<dbReference type="InterPro" id="IPR010972">
    <property type="entry name" value="Beta-PGM"/>
</dbReference>
<evidence type="ECO:0000256" key="5">
    <source>
        <dbReference type="PIRSR" id="PIRSR610972-4"/>
    </source>
</evidence>
<feature type="binding site" evidence="3">
    <location>
        <position position="56"/>
    </location>
    <ligand>
        <name>substrate</name>
    </ligand>
</feature>
<evidence type="ECO:0000256" key="4">
    <source>
        <dbReference type="PIRSR" id="PIRSR610972-3"/>
    </source>
</evidence>
<dbReference type="EC" id="5.4.2.6" evidence="6"/>
<dbReference type="Gene3D" id="3.40.50.1000">
    <property type="entry name" value="HAD superfamily/HAD-like"/>
    <property type="match status" value="1"/>
</dbReference>